<dbReference type="InterPro" id="IPR027477">
    <property type="entry name" value="Succ_DH/fumarate_Rdtase_cat_sf"/>
</dbReference>
<dbReference type="Gene3D" id="3.90.700.10">
    <property type="entry name" value="Succinate dehydrogenase/fumarate reductase flavoprotein, catalytic domain"/>
    <property type="match status" value="1"/>
</dbReference>
<keyword evidence="2" id="KW-0285">Flavoprotein</keyword>
<gene>
    <name evidence="7" type="primary">kstD</name>
    <name evidence="7" type="ORF">GCM10022381_30190</name>
</gene>
<dbReference type="Proteomes" id="UP001501803">
    <property type="component" value="Unassembled WGS sequence"/>
</dbReference>
<sequence length="551" mass="59024">MSGKEESRWDEEYDVIAVGSGAGGVAAAIAAAIDGARVLVVEKYHELGGVTALSAGQIWIGPTTQAREAGIEDSVEDVRAYVDFLSAGYGNTDTRDAYIRTGPRVIDELVALGLDLQVIEKMPDYYYPTAPGSKAEGRYLEGVPFPANKLGEWEHKTISNAGVSTGGVGSNVLSNRDLIECGGDREKLAERGIERAARSERAQGAGISANLIAMALERGVEFRASTTVVELLGTDGVDGVVVDGASGQKRIRASRGVVLATGAYDWNPELMETFEYVRNLYSVVLPTVTGDHFKLASRFRAAIGTTLPQGKSTHLGIHIPGEEWGGRKMYRHMFPGMPHTVVVNRKGRRFGDESFFHSYVAALYTFDGDKQDFPNWPAWMVFDEEFRRKYNLGPLAAGAPMPEGMAITADTIENLAEAAGIDVEGLSETITRFNQAADSGVDDEFGRGSRPWSRLSAGDPAMKPNPNIGPVSKGPFHAIKLERVNTGLASAGLKTDEQARVIDVDGQPIRGLHAVGNTAARLEFGAGYNSGMAVGRSLVFGYLSGKSLMAG</sequence>
<keyword evidence="8" id="KW-1185">Reference proteome</keyword>
<dbReference type="RefSeq" id="WP_345068197.1">
    <property type="nucleotide sequence ID" value="NZ_BAABCN010000010.1"/>
</dbReference>
<keyword evidence="3" id="KW-0274">FAD</keyword>
<evidence type="ECO:0000256" key="2">
    <source>
        <dbReference type="ARBA" id="ARBA00022630"/>
    </source>
</evidence>
<dbReference type="EMBL" id="BAABCN010000010">
    <property type="protein sequence ID" value="GAA3886027.1"/>
    <property type="molecule type" value="Genomic_DNA"/>
</dbReference>
<proteinExistence type="predicted"/>
<dbReference type="SUPFAM" id="SSF56425">
    <property type="entry name" value="Succinate dehydrogenase/fumarate reductase flavoprotein, catalytic domain"/>
    <property type="match status" value="1"/>
</dbReference>
<feature type="region of interest" description="Disordered" evidence="5">
    <location>
        <begin position="440"/>
        <end position="466"/>
    </location>
</feature>
<dbReference type="PANTHER" id="PTHR43400">
    <property type="entry name" value="FUMARATE REDUCTASE"/>
    <property type="match status" value="1"/>
</dbReference>
<dbReference type="PANTHER" id="PTHR43400:SF10">
    <property type="entry name" value="3-OXOSTEROID 1-DEHYDROGENASE"/>
    <property type="match status" value="1"/>
</dbReference>
<evidence type="ECO:0000256" key="4">
    <source>
        <dbReference type="ARBA" id="ARBA00023002"/>
    </source>
</evidence>
<dbReference type="InterPro" id="IPR003953">
    <property type="entry name" value="FAD-dep_OxRdtase_2_FAD-bd"/>
</dbReference>
<feature type="domain" description="FAD-dependent oxidoreductase 2 FAD-binding" evidence="6">
    <location>
        <begin position="14"/>
        <end position="520"/>
    </location>
</feature>
<evidence type="ECO:0000313" key="8">
    <source>
        <dbReference type="Proteomes" id="UP001501803"/>
    </source>
</evidence>
<accession>A0ABP7KUB1</accession>
<evidence type="ECO:0000313" key="7">
    <source>
        <dbReference type="EMBL" id="GAA3886027.1"/>
    </source>
</evidence>
<comment type="cofactor">
    <cofactor evidence="1">
        <name>FAD</name>
        <dbReference type="ChEBI" id="CHEBI:57692"/>
    </cofactor>
</comment>
<name>A0ABP7KUB1_9MICO</name>
<reference evidence="8" key="1">
    <citation type="journal article" date="2019" name="Int. J. Syst. Evol. Microbiol.">
        <title>The Global Catalogue of Microorganisms (GCM) 10K type strain sequencing project: providing services to taxonomists for standard genome sequencing and annotation.</title>
        <authorList>
            <consortium name="The Broad Institute Genomics Platform"/>
            <consortium name="The Broad Institute Genome Sequencing Center for Infectious Disease"/>
            <person name="Wu L."/>
            <person name="Ma J."/>
        </authorList>
    </citation>
    <scope>NUCLEOTIDE SEQUENCE [LARGE SCALE GENOMIC DNA]</scope>
    <source>
        <strain evidence="8">JCM 17021</strain>
    </source>
</reference>
<dbReference type="InterPro" id="IPR036188">
    <property type="entry name" value="FAD/NAD-bd_sf"/>
</dbReference>
<evidence type="ECO:0000256" key="1">
    <source>
        <dbReference type="ARBA" id="ARBA00001974"/>
    </source>
</evidence>
<dbReference type="Pfam" id="PF00890">
    <property type="entry name" value="FAD_binding_2"/>
    <property type="match status" value="1"/>
</dbReference>
<organism evidence="7 8">
    <name type="scientific">Leifsonia kafniensis</name>
    <dbReference type="NCBI Taxonomy" id="475957"/>
    <lineage>
        <taxon>Bacteria</taxon>
        <taxon>Bacillati</taxon>
        <taxon>Actinomycetota</taxon>
        <taxon>Actinomycetes</taxon>
        <taxon>Micrococcales</taxon>
        <taxon>Microbacteriaceae</taxon>
        <taxon>Leifsonia</taxon>
    </lineage>
</organism>
<evidence type="ECO:0000256" key="3">
    <source>
        <dbReference type="ARBA" id="ARBA00022827"/>
    </source>
</evidence>
<dbReference type="PRINTS" id="PR00411">
    <property type="entry name" value="PNDRDTASEI"/>
</dbReference>
<protein>
    <submittedName>
        <fullName evidence="7">3-oxosteroid 1-dehydrogenase</fullName>
    </submittedName>
</protein>
<comment type="caution">
    <text evidence="7">The sequence shown here is derived from an EMBL/GenBank/DDBJ whole genome shotgun (WGS) entry which is preliminary data.</text>
</comment>
<dbReference type="Gene3D" id="3.50.50.60">
    <property type="entry name" value="FAD/NAD(P)-binding domain"/>
    <property type="match status" value="2"/>
</dbReference>
<evidence type="ECO:0000256" key="5">
    <source>
        <dbReference type="SAM" id="MobiDB-lite"/>
    </source>
</evidence>
<dbReference type="SUPFAM" id="SSF51905">
    <property type="entry name" value="FAD/NAD(P)-binding domain"/>
    <property type="match status" value="1"/>
</dbReference>
<dbReference type="InterPro" id="IPR050315">
    <property type="entry name" value="FAD-oxidoreductase_2"/>
</dbReference>
<keyword evidence="4" id="KW-0560">Oxidoreductase</keyword>
<evidence type="ECO:0000259" key="6">
    <source>
        <dbReference type="Pfam" id="PF00890"/>
    </source>
</evidence>